<evidence type="ECO:0000313" key="3">
    <source>
        <dbReference type="Proteomes" id="UP001151760"/>
    </source>
</evidence>
<organism evidence="2 3">
    <name type="scientific">Tanacetum coccineum</name>
    <dbReference type="NCBI Taxonomy" id="301880"/>
    <lineage>
        <taxon>Eukaryota</taxon>
        <taxon>Viridiplantae</taxon>
        <taxon>Streptophyta</taxon>
        <taxon>Embryophyta</taxon>
        <taxon>Tracheophyta</taxon>
        <taxon>Spermatophyta</taxon>
        <taxon>Magnoliopsida</taxon>
        <taxon>eudicotyledons</taxon>
        <taxon>Gunneridae</taxon>
        <taxon>Pentapetalae</taxon>
        <taxon>asterids</taxon>
        <taxon>campanulids</taxon>
        <taxon>Asterales</taxon>
        <taxon>Asteraceae</taxon>
        <taxon>Asteroideae</taxon>
        <taxon>Anthemideae</taxon>
        <taxon>Anthemidinae</taxon>
        <taxon>Tanacetum</taxon>
    </lineage>
</organism>
<evidence type="ECO:0000256" key="1">
    <source>
        <dbReference type="SAM" id="MobiDB-lite"/>
    </source>
</evidence>
<reference evidence="2" key="2">
    <citation type="submission" date="2022-01" db="EMBL/GenBank/DDBJ databases">
        <authorList>
            <person name="Yamashiro T."/>
            <person name="Shiraishi A."/>
            <person name="Satake H."/>
            <person name="Nakayama K."/>
        </authorList>
    </citation>
    <scope>NUCLEOTIDE SEQUENCE</scope>
</reference>
<accession>A0ABQ4ZRZ1</accession>
<gene>
    <name evidence="2" type="ORF">Tco_0799673</name>
</gene>
<protein>
    <recommendedName>
        <fullName evidence="4">DUF4219 domain-containing protein/UBN2 domain-containing protein</fullName>
    </recommendedName>
</protein>
<comment type="caution">
    <text evidence="2">The sequence shown here is derived from an EMBL/GenBank/DDBJ whole genome shotgun (WGS) entry which is preliminary data.</text>
</comment>
<dbReference type="PANTHER" id="PTHR34676:SF8">
    <property type="entry name" value="TRANSMEMBRANE PROTEIN"/>
    <property type="match status" value="1"/>
</dbReference>
<proteinExistence type="predicted"/>
<dbReference type="PANTHER" id="PTHR34676">
    <property type="entry name" value="DUF4219 DOMAIN-CONTAINING PROTEIN-RELATED"/>
    <property type="match status" value="1"/>
</dbReference>
<evidence type="ECO:0000313" key="2">
    <source>
        <dbReference type="EMBL" id="GJS92705.1"/>
    </source>
</evidence>
<sequence length="461" mass="54017">MTTLAEFMIVAGAENHPPMLDKTMYNLWESRMFLYIKGKKNGRMMLVSIENGPLVYLTVELLMKGTELTYQERECKLYNEFDKFTSVKGETLYKYYLRFAQLINDMHTIGMTMEQVQESGQVLDKEQLAFLANPGIPDGQVVQITIPHNATFQTDDLDSLNRSMDSDKYLEGQSMQRPPLFESDHFIYWKNRFETYVKAKDFDLWHIILNGDFPPVAKNEVTQILEVVPFEEQSDDLKKKLAKNNEAKMVLYNALPKKEYERIFMCKTAKDIWQSLLIAHQGNSQVKDNKMDLIIQQYEQFTILEEESIDRSFARFNTIITSLKALDEDLSSLALDELIDNLKVHEVVMEKDFEIYRGKKERVKSIALKAKKESSDDGTSTSGSDDEEYAMAVRNFKKFFRRKGKFVRQPREEKKSFQQRDEKKGKSDRKCFRFGDPNHLIGDYPKPHRNKDQKQFIDRFL</sequence>
<feature type="compositionally biased region" description="Basic and acidic residues" evidence="1">
    <location>
        <begin position="409"/>
        <end position="433"/>
    </location>
</feature>
<keyword evidence="3" id="KW-1185">Reference proteome</keyword>
<feature type="region of interest" description="Disordered" evidence="1">
    <location>
        <begin position="407"/>
        <end position="461"/>
    </location>
</feature>
<reference evidence="2" key="1">
    <citation type="journal article" date="2022" name="Int. J. Mol. Sci.">
        <title>Draft Genome of Tanacetum Coccineum: Genomic Comparison of Closely Related Tanacetum-Family Plants.</title>
        <authorList>
            <person name="Yamashiro T."/>
            <person name="Shiraishi A."/>
            <person name="Nakayama K."/>
            <person name="Satake H."/>
        </authorList>
    </citation>
    <scope>NUCLEOTIDE SEQUENCE</scope>
</reference>
<dbReference type="Pfam" id="PF14223">
    <property type="entry name" value="Retrotran_gag_2"/>
    <property type="match status" value="1"/>
</dbReference>
<dbReference type="Proteomes" id="UP001151760">
    <property type="component" value="Unassembled WGS sequence"/>
</dbReference>
<feature type="compositionally biased region" description="Basic and acidic residues" evidence="1">
    <location>
        <begin position="450"/>
        <end position="461"/>
    </location>
</feature>
<dbReference type="EMBL" id="BQNB010011601">
    <property type="protein sequence ID" value="GJS92705.1"/>
    <property type="molecule type" value="Genomic_DNA"/>
</dbReference>
<evidence type="ECO:0008006" key="4">
    <source>
        <dbReference type="Google" id="ProtNLM"/>
    </source>
</evidence>
<name>A0ABQ4ZRZ1_9ASTR</name>